<dbReference type="eggNOG" id="COG2916">
    <property type="taxonomic scope" value="Bacteria"/>
</dbReference>
<feature type="compositionally biased region" description="Polar residues" evidence="1">
    <location>
        <begin position="59"/>
        <end position="70"/>
    </location>
</feature>
<dbReference type="InterPro" id="IPR027444">
    <property type="entry name" value="H-NS_C_dom"/>
</dbReference>
<dbReference type="OrthoDB" id="5297879at2"/>
<dbReference type="Pfam" id="PF00816">
    <property type="entry name" value="Histone_HNS"/>
    <property type="match status" value="1"/>
</dbReference>
<accession>T0AYF2</accession>
<comment type="caution">
    <text evidence="3">The sequence shown here is derived from an EMBL/GenBank/DDBJ whole genome shotgun (WGS) entry which is preliminary data.</text>
</comment>
<evidence type="ECO:0000313" key="3">
    <source>
        <dbReference type="EMBL" id="EPZ15568.1"/>
    </source>
</evidence>
<sequence>MDLSSYTLPDLRELLTKIEAEIDQRTATPQRATRKKTPKQAQKLPAPHDVMPDEALAAPTSQVASTTTEAEGSAPPAVRKDKPPAVIKYRNPAKPEQGWSGHGRRPQWVLDWLAQGKPIEDLAA</sequence>
<gene>
    <name evidence="3" type="ORF">M622_15355</name>
</gene>
<evidence type="ECO:0000256" key="1">
    <source>
        <dbReference type="SAM" id="MobiDB-lite"/>
    </source>
</evidence>
<protein>
    <recommendedName>
        <fullName evidence="2">DNA-binding protein H-NS-like C-terminal domain-containing protein</fullName>
    </recommendedName>
</protein>
<feature type="domain" description="DNA-binding protein H-NS-like C-terminal" evidence="2">
    <location>
        <begin position="79"/>
        <end position="124"/>
    </location>
</feature>
<dbReference type="Gene3D" id="4.10.430.10">
    <property type="entry name" value="Histone-like protein H-NS, C-terminal domain"/>
    <property type="match status" value="1"/>
</dbReference>
<dbReference type="PATRIC" id="fig|1348657.5.peg.1939"/>
<dbReference type="GO" id="GO:0003677">
    <property type="term" value="F:DNA binding"/>
    <property type="evidence" value="ECO:0007669"/>
    <property type="project" value="InterPro"/>
</dbReference>
<dbReference type="Proteomes" id="UP000015455">
    <property type="component" value="Unassembled WGS sequence"/>
</dbReference>
<dbReference type="STRING" id="1348657.M622_15355"/>
<dbReference type="EMBL" id="ATJV01000054">
    <property type="protein sequence ID" value="EPZ15568.1"/>
    <property type="molecule type" value="Genomic_DNA"/>
</dbReference>
<evidence type="ECO:0000313" key="4">
    <source>
        <dbReference type="Proteomes" id="UP000015455"/>
    </source>
</evidence>
<dbReference type="AlphaFoldDB" id="T0AYF2"/>
<keyword evidence="4" id="KW-1185">Reference proteome</keyword>
<proteinExistence type="predicted"/>
<organism evidence="3 4">
    <name type="scientific">Thauera terpenica 58Eu</name>
    <dbReference type="NCBI Taxonomy" id="1348657"/>
    <lineage>
        <taxon>Bacteria</taxon>
        <taxon>Pseudomonadati</taxon>
        <taxon>Pseudomonadota</taxon>
        <taxon>Betaproteobacteria</taxon>
        <taxon>Rhodocyclales</taxon>
        <taxon>Zoogloeaceae</taxon>
        <taxon>Thauera</taxon>
    </lineage>
</organism>
<feature type="region of interest" description="Disordered" evidence="1">
    <location>
        <begin position="22"/>
        <end position="107"/>
    </location>
</feature>
<reference evidence="3 4" key="1">
    <citation type="submission" date="2013-06" db="EMBL/GenBank/DDBJ databases">
        <title>Draft genome sequence of Thauera terpenica.</title>
        <authorList>
            <person name="Liu B."/>
            <person name="Frostegard A.H."/>
            <person name="Shapleigh J.P."/>
        </authorList>
    </citation>
    <scope>NUCLEOTIDE SEQUENCE [LARGE SCALE GENOMIC DNA]</scope>
    <source>
        <strain evidence="3 4">58Eu</strain>
    </source>
</reference>
<dbReference type="SUPFAM" id="SSF81273">
    <property type="entry name" value="H-NS histone-like proteins"/>
    <property type="match status" value="1"/>
</dbReference>
<dbReference type="SMART" id="SM00528">
    <property type="entry name" value="HNS"/>
    <property type="match status" value="1"/>
</dbReference>
<dbReference type="InterPro" id="IPR037150">
    <property type="entry name" value="H-NS_C_dom_sf"/>
</dbReference>
<evidence type="ECO:0000259" key="2">
    <source>
        <dbReference type="SMART" id="SM00528"/>
    </source>
</evidence>
<name>T0AYF2_9RHOO</name>